<dbReference type="GO" id="GO:0007165">
    <property type="term" value="P:signal transduction"/>
    <property type="evidence" value="ECO:0007669"/>
    <property type="project" value="InterPro"/>
</dbReference>
<reference evidence="4 5" key="1">
    <citation type="submission" date="2019-02" db="EMBL/GenBank/DDBJ databases">
        <title>Deep-cultivation of Planctomycetes and their phenomic and genomic characterization uncovers novel biology.</title>
        <authorList>
            <person name="Wiegand S."/>
            <person name="Jogler M."/>
            <person name="Boedeker C."/>
            <person name="Pinto D."/>
            <person name="Vollmers J."/>
            <person name="Rivas-Marin E."/>
            <person name="Kohn T."/>
            <person name="Peeters S.H."/>
            <person name="Heuer A."/>
            <person name="Rast P."/>
            <person name="Oberbeckmann S."/>
            <person name="Bunk B."/>
            <person name="Jeske O."/>
            <person name="Meyerdierks A."/>
            <person name="Storesund J.E."/>
            <person name="Kallscheuer N."/>
            <person name="Luecker S."/>
            <person name="Lage O.M."/>
            <person name="Pohl T."/>
            <person name="Merkel B.J."/>
            <person name="Hornburger P."/>
            <person name="Mueller R.-W."/>
            <person name="Bruemmer F."/>
            <person name="Labrenz M."/>
            <person name="Spormann A.M."/>
            <person name="Op den Camp H."/>
            <person name="Overmann J."/>
            <person name="Amann R."/>
            <person name="Jetten M.S.M."/>
            <person name="Mascher T."/>
            <person name="Medema M.H."/>
            <person name="Devos D.P."/>
            <person name="Kaster A.-K."/>
            <person name="Ovreas L."/>
            <person name="Rohde M."/>
            <person name="Galperin M.Y."/>
            <person name="Jogler C."/>
        </authorList>
    </citation>
    <scope>NUCLEOTIDE SEQUENCE [LARGE SCALE GENOMIC DNA]</scope>
    <source>
        <strain evidence="4 5">Pla175</strain>
    </source>
</reference>
<evidence type="ECO:0000256" key="1">
    <source>
        <dbReference type="SAM" id="MobiDB-lite"/>
    </source>
</evidence>
<feature type="domain" description="HAMP" evidence="3">
    <location>
        <begin position="87"/>
        <end position="139"/>
    </location>
</feature>
<dbReference type="AlphaFoldDB" id="A0A518D9N2"/>
<protein>
    <recommendedName>
        <fullName evidence="3">HAMP domain-containing protein</fullName>
    </recommendedName>
</protein>
<name>A0A518D9N2_9BACT</name>
<dbReference type="KEGG" id="pnd:Pla175_15070"/>
<dbReference type="Proteomes" id="UP000317429">
    <property type="component" value="Chromosome"/>
</dbReference>
<dbReference type="InterPro" id="IPR003660">
    <property type="entry name" value="HAMP_dom"/>
</dbReference>
<keyword evidence="2" id="KW-1133">Transmembrane helix</keyword>
<feature type="transmembrane region" description="Helical" evidence="2">
    <location>
        <begin position="62"/>
        <end position="87"/>
    </location>
</feature>
<feature type="region of interest" description="Disordered" evidence="1">
    <location>
        <begin position="138"/>
        <end position="161"/>
    </location>
</feature>
<sequence length="161" mass="17752">MKKNRKFRARLLVDRKLQGALLCRVVTYWCVCVAAMMLLAGVQAALSSREAGWPLVINRAMLAFGPSLIAAMVLLPLVLYDALRFSLSFAGPMRRLRSEARRLADGERVAPITFRGGDYWFELAGEFNRISAELSRLREEQSSHAAPAEPSPGAAETAGRS</sequence>
<keyword evidence="5" id="KW-1185">Reference proteome</keyword>
<dbReference type="OrthoDB" id="270597at2"/>
<feature type="compositionally biased region" description="Low complexity" evidence="1">
    <location>
        <begin position="143"/>
        <end position="161"/>
    </location>
</feature>
<keyword evidence="2" id="KW-0812">Transmembrane</keyword>
<dbReference type="GO" id="GO:0016020">
    <property type="term" value="C:membrane"/>
    <property type="evidence" value="ECO:0007669"/>
    <property type="project" value="InterPro"/>
</dbReference>
<gene>
    <name evidence="4" type="ORF">Pla175_15070</name>
</gene>
<proteinExistence type="predicted"/>
<evidence type="ECO:0000256" key="2">
    <source>
        <dbReference type="SAM" id="Phobius"/>
    </source>
</evidence>
<accession>A0A518D9N2</accession>
<evidence type="ECO:0000313" key="5">
    <source>
        <dbReference type="Proteomes" id="UP000317429"/>
    </source>
</evidence>
<evidence type="ECO:0000313" key="4">
    <source>
        <dbReference type="EMBL" id="QDU88136.1"/>
    </source>
</evidence>
<keyword evidence="2" id="KW-0472">Membrane</keyword>
<organism evidence="4 5">
    <name type="scientific">Pirellulimonas nuda</name>
    <dbReference type="NCBI Taxonomy" id="2528009"/>
    <lineage>
        <taxon>Bacteria</taxon>
        <taxon>Pseudomonadati</taxon>
        <taxon>Planctomycetota</taxon>
        <taxon>Planctomycetia</taxon>
        <taxon>Pirellulales</taxon>
        <taxon>Lacipirellulaceae</taxon>
        <taxon>Pirellulimonas</taxon>
    </lineage>
</organism>
<dbReference type="EMBL" id="CP036291">
    <property type="protein sequence ID" value="QDU88136.1"/>
    <property type="molecule type" value="Genomic_DNA"/>
</dbReference>
<dbReference type="RefSeq" id="WP_145282740.1">
    <property type="nucleotide sequence ID" value="NZ_CP036291.1"/>
</dbReference>
<dbReference type="PROSITE" id="PS50885">
    <property type="entry name" value="HAMP"/>
    <property type="match status" value="1"/>
</dbReference>
<evidence type="ECO:0000259" key="3">
    <source>
        <dbReference type="PROSITE" id="PS50885"/>
    </source>
</evidence>
<feature type="transmembrane region" description="Helical" evidence="2">
    <location>
        <begin position="21"/>
        <end position="42"/>
    </location>
</feature>